<feature type="region of interest" description="Disordered" evidence="3">
    <location>
        <begin position="1453"/>
        <end position="1476"/>
    </location>
</feature>
<feature type="compositionally biased region" description="Basic and acidic residues" evidence="3">
    <location>
        <begin position="344"/>
        <end position="358"/>
    </location>
</feature>
<evidence type="ECO:0000256" key="2">
    <source>
        <dbReference type="SAM" id="Coils"/>
    </source>
</evidence>
<accession>A0ABQ4ZM00</accession>
<feature type="coiled-coil region" evidence="2">
    <location>
        <begin position="1338"/>
        <end position="1372"/>
    </location>
</feature>
<gene>
    <name evidence="8" type="ORF">Tco_0773407</name>
</gene>
<feature type="domain" description="AAA+ ATPase At3g28540-like C-terminal" evidence="6">
    <location>
        <begin position="893"/>
        <end position="945"/>
    </location>
</feature>
<reference evidence="8" key="2">
    <citation type="submission" date="2022-01" db="EMBL/GenBank/DDBJ databases">
        <authorList>
            <person name="Yamashiro T."/>
            <person name="Shiraishi A."/>
            <person name="Satake H."/>
            <person name="Nakayama K."/>
        </authorList>
    </citation>
    <scope>NUCLEOTIDE SEQUENCE</scope>
</reference>
<evidence type="ECO:0000259" key="6">
    <source>
        <dbReference type="Pfam" id="PF25568"/>
    </source>
</evidence>
<organism evidence="8 9">
    <name type="scientific">Tanacetum coccineum</name>
    <dbReference type="NCBI Taxonomy" id="301880"/>
    <lineage>
        <taxon>Eukaryota</taxon>
        <taxon>Viridiplantae</taxon>
        <taxon>Streptophyta</taxon>
        <taxon>Embryophyta</taxon>
        <taxon>Tracheophyta</taxon>
        <taxon>Spermatophyta</taxon>
        <taxon>Magnoliopsida</taxon>
        <taxon>eudicotyledons</taxon>
        <taxon>Gunneridae</taxon>
        <taxon>Pentapetalae</taxon>
        <taxon>asterids</taxon>
        <taxon>campanulids</taxon>
        <taxon>Asterales</taxon>
        <taxon>Asteraceae</taxon>
        <taxon>Asteroideae</taxon>
        <taxon>Anthemideae</taxon>
        <taxon>Anthemidinae</taxon>
        <taxon>Tanacetum</taxon>
    </lineage>
</organism>
<sequence length="1476" mass="167448">MKFKFSTKDQKGHKQDIFDIERICDFSHISYICYSEDHLKKDCPKRNKKKSTGFVKKNVGQGSGSKGYDNSDLLMAVSEERFLEWIMDYGGSFHMTPKRDFLFDFKEFNGGAVLLGDNRACAIMGIGKVRVQMKDGSSFVLENVRYIPELKRNLISLGTLDREGYTVKLQNERVKVIKGSLMIFSGTMKGNYVYSLDGWAESGEASVGIQEKESLAQVWHKRLGHISEVGLHELEKRYVLGNKGLGHPANYEMLRIFGCVAYSYVNQGKLKPRAIKCIFLGYPEGVKGYRLWRLDDVKPKIIISRDVVFNESLMYKDTLKGAGAADSGKEVEFEVELQGSRVEPTVDPHTGENPGNKDEEQDEGPQQQNLDNYVLVCDRSKRTTTIPARYRDEGNASLSRPSGSKVDDMAAYVFAIAEEEDTHEPITLQEAINSSEKDEWVHAMEEEMSSLKKNHAWELVDQPPSQKLVSFKCLYKIKEGIKGIQKPRYKASHLVLKKERATSNGFSHNNYDSIVHFKEFAPGTYIYLLLYVDDMLIACKSKSEIEYTKGLLRKEFDMKELGPARKILGMEIVRDRGSRTLKVSQSGYVQKILNNYIMDNGKSVSVPLGAHFKISLKDCPPDIAYVVSIVSRYLVNPGLVYGRDQGKHVDVDGFVDTDYAKDPDKGRSITGYVFMIHGCVVSWKATLQHVVALSTTEAEYMALTEAVKEIIWLKGLLIELGVNLRSVVVNYDNQSAIHLSRNAMFHERTKHINVRYHFIREIVESKEIGVAKIGTKDNAADAFTKFSLSGLLNFVDGLWSCCEDERIIIFTTNHKERLDPALLLPGRMDVHIHMSYLTMDGFQTLAANYLNIQDCWIIRYSIQRLYCDTREVGLTSGRACLRVCVSTRRGDHLDHHWRFEEINDLIKCKKVTAAEVTEELMKSDNVKVVLEGVVKFLKCKRIDEAKNSEINEAIDDEDNGIREAKKKHFKLIVISRQLISFSKDYHLKSHALVSNNKAPGNLGRIQLLMQENFIDETGRECKLYDEFVNLSYKKGGLIVPVFQKGDDPIDAINHMMSFFTVVVTSRYPTTNNQLRNSSNPRQQATINNGRVTLQPIQGRQTSIAAVDDLDAYDSDCDELNTAKVALMANLSHYGSESFELSKLETELQKDFVEKEIYDKLFKRFTTLEKHCISLEVDTQLNQEIFQRDNSISNQSAPSFDQLFELNELKAQSQEKDMTYKQLYDSIKPARVRSKEQCADLTNQVNLKSMEISDLNACLQEKVLVITTLKDELRKLKGKDLANNEVTHHPSDTCHALIGQPPPGTVPRTDMSYHLVPHTDMDNSVSNQSAPSFDKLFELNELKSQSQEKDTVIKKLKERMKSLSGKINENKIKKDLEEIETINIELDHRHTQEEAVVLRDLVNHIKAKYPLDPTLESALKPSTSASGSQPSGNIKKDMILQTQSSTQMNKVEARHRKVKSSLKNKDHVVVPKGTAHV</sequence>
<dbReference type="Pfam" id="PF25568">
    <property type="entry name" value="AAA_lid_At3g28540"/>
    <property type="match status" value="1"/>
</dbReference>
<evidence type="ECO:0000313" key="9">
    <source>
        <dbReference type="Proteomes" id="UP001151760"/>
    </source>
</evidence>
<dbReference type="InterPro" id="IPR043502">
    <property type="entry name" value="DNA/RNA_pol_sf"/>
</dbReference>
<reference evidence="8" key="1">
    <citation type="journal article" date="2022" name="Int. J. Mol. Sci.">
        <title>Draft Genome of Tanacetum Coccineum: Genomic Comparison of Closely Related Tanacetum-Family Plants.</title>
        <authorList>
            <person name="Yamashiro T."/>
            <person name="Shiraishi A."/>
            <person name="Nakayama K."/>
            <person name="Satake H."/>
        </authorList>
    </citation>
    <scope>NUCLEOTIDE SEQUENCE</scope>
</reference>
<dbReference type="Pfam" id="PF07727">
    <property type="entry name" value="RVT_2"/>
    <property type="match status" value="1"/>
</dbReference>
<keyword evidence="1" id="KW-0378">Hydrolase</keyword>
<dbReference type="InterPro" id="IPR057670">
    <property type="entry name" value="SH3_retrovirus"/>
</dbReference>
<dbReference type="Pfam" id="PF25597">
    <property type="entry name" value="SH3_retrovirus"/>
    <property type="match status" value="1"/>
</dbReference>
<evidence type="ECO:0000313" key="8">
    <source>
        <dbReference type="EMBL" id="GJS90771.1"/>
    </source>
</evidence>
<feature type="domain" description="Retroviral polymerase SH3-like" evidence="7">
    <location>
        <begin position="259"/>
        <end position="318"/>
    </location>
</feature>
<dbReference type="CDD" id="cd09272">
    <property type="entry name" value="RNase_HI_RT_Ty1"/>
    <property type="match status" value="1"/>
</dbReference>
<dbReference type="Pfam" id="PF22936">
    <property type="entry name" value="Pol_BBD"/>
    <property type="match status" value="1"/>
</dbReference>
<dbReference type="EMBL" id="BQNB010011454">
    <property type="protein sequence ID" value="GJS90771.1"/>
    <property type="molecule type" value="Genomic_DNA"/>
</dbReference>
<evidence type="ECO:0000259" key="7">
    <source>
        <dbReference type="Pfam" id="PF25597"/>
    </source>
</evidence>
<keyword evidence="2" id="KW-0175">Coiled coil</keyword>
<feature type="region of interest" description="Disordered" evidence="3">
    <location>
        <begin position="337"/>
        <end position="372"/>
    </location>
</feature>
<dbReference type="SUPFAM" id="SSF56672">
    <property type="entry name" value="DNA/RNA polymerases"/>
    <property type="match status" value="1"/>
</dbReference>
<keyword evidence="1" id="KW-0064">Aspartyl protease</keyword>
<feature type="domain" description="Retrovirus-related Pol polyprotein from transposon TNT 1-94-like beta-barrel" evidence="5">
    <location>
        <begin position="85"/>
        <end position="165"/>
    </location>
</feature>
<protein>
    <submittedName>
        <fullName evidence="8">Retrovirus-related pol polyprotein from transposon TNT 1-94</fullName>
    </submittedName>
</protein>
<keyword evidence="1" id="KW-0645">Protease</keyword>
<dbReference type="InterPro" id="IPR050747">
    <property type="entry name" value="Mitochondrial_chaperone_BCS1"/>
</dbReference>
<dbReference type="InterPro" id="IPR013103">
    <property type="entry name" value="RVT_2"/>
</dbReference>
<dbReference type="PANTHER" id="PTHR23070">
    <property type="entry name" value="BCS1 AAA-TYPE ATPASE"/>
    <property type="match status" value="1"/>
</dbReference>
<dbReference type="InterPro" id="IPR058017">
    <property type="entry name" value="At3g28540-like_C"/>
</dbReference>
<evidence type="ECO:0000259" key="5">
    <source>
        <dbReference type="Pfam" id="PF22936"/>
    </source>
</evidence>
<dbReference type="Gene3D" id="3.40.50.300">
    <property type="entry name" value="P-loop containing nucleotide triphosphate hydrolases"/>
    <property type="match status" value="1"/>
</dbReference>
<evidence type="ECO:0000256" key="3">
    <source>
        <dbReference type="SAM" id="MobiDB-lite"/>
    </source>
</evidence>
<dbReference type="InterPro" id="IPR054722">
    <property type="entry name" value="PolX-like_BBD"/>
</dbReference>
<feature type="region of interest" description="Disordered" evidence="3">
    <location>
        <begin position="1414"/>
        <end position="1433"/>
    </location>
</feature>
<keyword evidence="9" id="KW-1185">Reference proteome</keyword>
<evidence type="ECO:0000259" key="4">
    <source>
        <dbReference type="Pfam" id="PF07727"/>
    </source>
</evidence>
<dbReference type="Proteomes" id="UP001151760">
    <property type="component" value="Unassembled WGS sequence"/>
</dbReference>
<feature type="compositionally biased region" description="Polar residues" evidence="3">
    <location>
        <begin position="1419"/>
        <end position="1431"/>
    </location>
</feature>
<dbReference type="InterPro" id="IPR027417">
    <property type="entry name" value="P-loop_NTPase"/>
</dbReference>
<evidence type="ECO:0000256" key="1">
    <source>
        <dbReference type="ARBA" id="ARBA00022750"/>
    </source>
</evidence>
<feature type="domain" description="Reverse transcriptase Ty1/copia-type" evidence="4">
    <location>
        <begin position="430"/>
        <end position="608"/>
    </location>
</feature>
<dbReference type="SUPFAM" id="SSF52540">
    <property type="entry name" value="P-loop containing nucleoside triphosphate hydrolases"/>
    <property type="match status" value="1"/>
</dbReference>
<proteinExistence type="predicted"/>
<name>A0ABQ4ZM00_9ASTR</name>
<comment type="caution">
    <text evidence="8">The sequence shown here is derived from an EMBL/GenBank/DDBJ whole genome shotgun (WGS) entry which is preliminary data.</text>
</comment>